<evidence type="ECO:0000256" key="2">
    <source>
        <dbReference type="ARBA" id="ARBA00022723"/>
    </source>
</evidence>
<dbReference type="SUPFAM" id="SSF51621">
    <property type="entry name" value="Phosphoenolpyruvate/pyruvate domain"/>
    <property type="match status" value="1"/>
</dbReference>
<dbReference type="InterPro" id="IPR015813">
    <property type="entry name" value="Pyrv/PenolPyrv_kinase-like_dom"/>
</dbReference>
<keyword evidence="6" id="KW-1185">Reference proteome</keyword>
<dbReference type="Gene3D" id="3.20.20.60">
    <property type="entry name" value="Phosphoenolpyruvate-binding domains"/>
    <property type="match status" value="1"/>
</dbReference>
<dbReference type="InterPro" id="IPR011206">
    <property type="entry name" value="Citrate_lyase_beta/mcl1/mcl2"/>
</dbReference>
<dbReference type="PANTHER" id="PTHR32308:SF0">
    <property type="entry name" value="HPCH_HPAI ALDOLASE_CITRATE LYASE DOMAIN-CONTAINING PROTEIN"/>
    <property type="match status" value="1"/>
</dbReference>
<dbReference type="GO" id="GO:0016829">
    <property type="term" value="F:lyase activity"/>
    <property type="evidence" value="ECO:0007669"/>
    <property type="project" value="UniProtKB-KW"/>
</dbReference>
<dbReference type="InterPro" id="IPR005000">
    <property type="entry name" value="Aldolase/citrate-lyase_domain"/>
</dbReference>
<evidence type="ECO:0000259" key="4">
    <source>
        <dbReference type="Pfam" id="PF03328"/>
    </source>
</evidence>
<dbReference type="PANTHER" id="PTHR32308">
    <property type="entry name" value="LYASE BETA SUBUNIT, PUTATIVE (AFU_ORTHOLOGUE AFUA_4G13030)-RELATED"/>
    <property type="match status" value="1"/>
</dbReference>
<dbReference type="PIRSF" id="PIRSF015582">
    <property type="entry name" value="Cit_lyase_B"/>
    <property type="match status" value="1"/>
</dbReference>
<dbReference type="Pfam" id="PF03328">
    <property type="entry name" value="HpcH_HpaI"/>
    <property type="match status" value="1"/>
</dbReference>
<dbReference type="Proteomes" id="UP001551482">
    <property type="component" value="Unassembled WGS sequence"/>
</dbReference>
<keyword evidence="5" id="KW-0456">Lyase</keyword>
<proteinExistence type="predicted"/>
<evidence type="ECO:0000256" key="1">
    <source>
        <dbReference type="ARBA" id="ARBA00001946"/>
    </source>
</evidence>
<dbReference type="EMBL" id="JBEZFP010000036">
    <property type="protein sequence ID" value="MEU8135086.1"/>
    <property type="molecule type" value="Genomic_DNA"/>
</dbReference>
<keyword evidence="3" id="KW-0460">Magnesium</keyword>
<evidence type="ECO:0000313" key="6">
    <source>
        <dbReference type="Proteomes" id="UP001551482"/>
    </source>
</evidence>
<accession>A0ABV3DH44</accession>
<keyword evidence="2" id="KW-0479">Metal-binding</keyword>
<comment type="caution">
    <text evidence="5">The sequence shown here is derived from an EMBL/GenBank/DDBJ whole genome shotgun (WGS) entry which is preliminary data.</text>
</comment>
<feature type="domain" description="HpcH/HpaI aldolase/citrate lyase" evidence="4">
    <location>
        <begin position="10"/>
        <end position="230"/>
    </location>
</feature>
<protein>
    <submittedName>
        <fullName evidence="5">CoA ester lyase</fullName>
    </submittedName>
</protein>
<sequence>MTTPAGAAPRSHLYVPGDRPEVLRRAVARAADALILDLEDSVAAAAKERARAAVAAFLAERPAPVAAEPALWVRVNPGAVGRADLAAVVGPALAGVCLAKTESVAEVAEVSWLIGALESERGLQDGRIALSPLLESAAAVFAAREIAATPRVLRLQIGEADLCADIGVEPGPDERELLWVRSQVVLASAAARIDPPVGPVSTDYTDLGALRESTVALRRLGFAGRACIHPAQLATVNEVFTPTPGEVERAYAVVAGHEAAIASGNGVFVDGRGRMVDLAVVRGARRTLAAARLAGLRPRPEPPDLTQPTDRTD</sequence>
<gene>
    <name evidence="5" type="ORF">AB0C36_16400</name>
</gene>
<evidence type="ECO:0000313" key="5">
    <source>
        <dbReference type="EMBL" id="MEU8135086.1"/>
    </source>
</evidence>
<evidence type="ECO:0000256" key="3">
    <source>
        <dbReference type="ARBA" id="ARBA00022842"/>
    </source>
</evidence>
<dbReference type="InterPro" id="IPR040442">
    <property type="entry name" value="Pyrv_kinase-like_dom_sf"/>
</dbReference>
<reference evidence="5 6" key="1">
    <citation type="submission" date="2024-06" db="EMBL/GenBank/DDBJ databases">
        <title>The Natural Products Discovery Center: Release of the First 8490 Sequenced Strains for Exploring Actinobacteria Biosynthetic Diversity.</title>
        <authorList>
            <person name="Kalkreuter E."/>
            <person name="Kautsar S.A."/>
            <person name="Yang D."/>
            <person name="Bader C.D."/>
            <person name="Teijaro C.N."/>
            <person name="Fluegel L."/>
            <person name="Davis C.M."/>
            <person name="Simpson J.R."/>
            <person name="Lauterbach L."/>
            <person name="Steele A.D."/>
            <person name="Gui C."/>
            <person name="Meng S."/>
            <person name="Li G."/>
            <person name="Viehrig K."/>
            <person name="Ye F."/>
            <person name="Su P."/>
            <person name="Kiefer A.F."/>
            <person name="Nichols A."/>
            <person name="Cepeda A.J."/>
            <person name="Yan W."/>
            <person name="Fan B."/>
            <person name="Jiang Y."/>
            <person name="Adhikari A."/>
            <person name="Zheng C.-J."/>
            <person name="Schuster L."/>
            <person name="Cowan T.M."/>
            <person name="Smanski M.J."/>
            <person name="Chevrette M.G."/>
            <person name="De Carvalho L.P.S."/>
            <person name="Shen B."/>
        </authorList>
    </citation>
    <scope>NUCLEOTIDE SEQUENCE [LARGE SCALE GENOMIC DNA]</scope>
    <source>
        <strain evidence="5 6">NPDC048946</strain>
    </source>
</reference>
<name>A0ABV3DH44_9ACTN</name>
<dbReference type="RefSeq" id="WP_358354379.1">
    <property type="nucleotide sequence ID" value="NZ_JBEZFP010000036.1"/>
</dbReference>
<comment type="cofactor">
    <cofactor evidence="1">
        <name>Mg(2+)</name>
        <dbReference type="ChEBI" id="CHEBI:18420"/>
    </cofactor>
</comment>
<organism evidence="5 6">
    <name type="scientific">Streptodolium elevatio</name>
    <dbReference type="NCBI Taxonomy" id="3157996"/>
    <lineage>
        <taxon>Bacteria</taxon>
        <taxon>Bacillati</taxon>
        <taxon>Actinomycetota</taxon>
        <taxon>Actinomycetes</taxon>
        <taxon>Kitasatosporales</taxon>
        <taxon>Streptomycetaceae</taxon>
        <taxon>Streptodolium</taxon>
    </lineage>
</organism>